<dbReference type="SUPFAM" id="SSF52972">
    <property type="entry name" value="ITPase-like"/>
    <property type="match status" value="1"/>
</dbReference>
<comment type="similarity">
    <text evidence="1">Belongs to the HAM1 NTPase family.</text>
</comment>
<dbReference type="AlphaFoldDB" id="A0A2J8AIK8"/>
<dbReference type="CDD" id="cd00515">
    <property type="entry name" value="HAM1"/>
    <property type="match status" value="1"/>
</dbReference>
<dbReference type="GO" id="GO:0047429">
    <property type="term" value="F:nucleoside triphosphate diphosphatase activity"/>
    <property type="evidence" value="ECO:0007669"/>
    <property type="project" value="InterPro"/>
</dbReference>
<protein>
    <submittedName>
        <fullName evidence="3">Inosine triphosphate pyrophosphatase</fullName>
    </submittedName>
</protein>
<evidence type="ECO:0000256" key="1">
    <source>
        <dbReference type="ARBA" id="ARBA00008023"/>
    </source>
</evidence>
<dbReference type="Proteomes" id="UP000236333">
    <property type="component" value="Unassembled WGS sequence"/>
</dbReference>
<dbReference type="GO" id="GO:0005737">
    <property type="term" value="C:cytoplasm"/>
    <property type="evidence" value="ECO:0007669"/>
    <property type="project" value="TreeGrafter"/>
</dbReference>
<dbReference type="PANTHER" id="PTHR11067:SF9">
    <property type="entry name" value="INOSINE TRIPHOSPHATE PYROPHOSPHATASE"/>
    <property type="match status" value="1"/>
</dbReference>
<name>A0A2J8AIK8_9CHLO</name>
<organism evidence="3 4">
    <name type="scientific">Tetrabaena socialis</name>
    <dbReference type="NCBI Taxonomy" id="47790"/>
    <lineage>
        <taxon>Eukaryota</taxon>
        <taxon>Viridiplantae</taxon>
        <taxon>Chlorophyta</taxon>
        <taxon>core chlorophytes</taxon>
        <taxon>Chlorophyceae</taxon>
        <taxon>CS clade</taxon>
        <taxon>Chlamydomonadales</taxon>
        <taxon>Tetrabaenaceae</taxon>
        <taxon>Tetrabaena</taxon>
    </lineage>
</organism>
<dbReference type="InterPro" id="IPR002637">
    <property type="entry name" value="RdgB/HAM1"/>
</dbReference>
<dbReference type="OrthoDB" id="6288734at2759"/>
<dbReference type="EMBL" id="PGGS01000010">
    <property type="protein sequence ID" value="PNH12352.1"/>
    <property type="molecule type" value="Genomic_DNA"/>
</dbReference>
<proteinExistence type="inferred from homology"/>
<keyword evidence="2" id="KW-0378">Hydrolase</keyword>
<dbReference type="InterPro" id="IPR029001">
    <property type="entry name" value="ITPase-like_fam"/>
</dbReference>
<accession>A0A2J8AIK8</accession>
<sequence>MATPAKVFFATGNKKKLEEVTAILASGQALPFVVEAAKLDLPELQASRRAGLLECGVGFEDKTAYAQCIFAYTPGPDYEPIVFVGRTPGRIVAARGPSDFGWDPVFEPEGFTQTYAELDKGVKNTISHRYRSLDLLRTYLLEHASK</sequence>
<gene>
    <name evidence="3" type="ORF">TSOC_000710</name>
</gene>
<dbReference type="PANTHER" id="PTHR11067">
    <property type="entry name" value="INOSINE TRIPHOSPHATE PYROPHOSPHATASE/HAM1 PROTEIN"/>
    <property type="match status" value="1"/>
</dbReference>
<dbReference type="Gene3D" id="3.90.950.10">
    <property type="match status" value="2"/>
</dbReference>
<evidence type="ECO:0000313" key="4">
    <source>
        <dbReference type="Proteomes" id="UP000236333"/>
    </source>
</evidence>
<keyword evidence="4" id="KW-1185">Reference proteome</keyword>
<reference evidence="3 4" key="1">
    <citation type="journal article" date="2017" name="Mol. Biol. Evol.">
        <title>The 4-celled Tetrabaena socialis nuclear genome reveals the essential components for genetic control of cell number at the origin of multicellularity in the volvocine lineage.</title>
        <authorList>
            <person name="Featherston J."/>
            <person name="Arakaki Y."/>
            <person name="Hanschen E.R."/>
            <person name="Ferris P.J."/>
            <person name="Michod R.E."/>
            <person name="Olson B.J.S.C."/>
            <person name="Nozaki H."/>
            <person name="Durand P.M."/>
        </authorList>
    </citation>
    <scope>NUCLEOTIDE SEQUENCE [LARGE SCALE GENOMIC DNA]</scope>
    <source>
        <strain evidence="3 4">NIES-571</strain>
    </source>
</reference>
<evidence type="ECO:0000256" key="2">
    <source>
        <dbReference type="ARBA" id="ARBA00022801"/>
    </source>
</evidence>
<dbReference type="GO" id="GO:0009143">
    <property type="term" value="P:nucleoside triphosphate catabolic process"/>
    <property type="evidence" value="ECO:0007669"/>
    <property type="project" value="InterPro"/>
</dbReference>
<evidence type="ECO:0000313" key="3">
    <source>
        <dbReference type="EMBL" id="PNH12352.1"/>
    </source>
</evidence>
<comment type="caution">
    <text evidence="3">The sequence shown here is derived from an EMBL/GenBank/DDBJ whole genome shotgun (WGS) entry which is preliminary data.</text>
</comment>
<dbReference type="Pfam" id="PF01725">
    <property type="entry name" value="Ham1p_like"/>
    <property type="match status" value="1"/>
</dbReference>